<proteinExistence type="predicted"/>
<accession>X1C023</accession>
<dbReference type="SUPFAM" id="SSF46955">
    <property type="entry name" value="Putative DNA-binding domain"/>
    <property type="match status" value="1"/>
</dbReference>
<organism evidence="2">
    <name type="scientific">marine sediment metagenome</name>
    <dbReference type="NCBI Taxonomy" id="412755"/>
    <lineage>
        <taxon>unclassified sequences</taxon>
        <taxon>metagenomes</taxon>
        <taxon>ecological metagenomes</taxon>
    </lineage>
</organism>
<dbReference type="Gene3D" id="1.10.1660.10">
    <property type="match status" value="1"/>
</dbReference>
<feature type="domain" description="Helix-turn-helix" evidence="1">
    <location>
        <begin position="5"/>
        <end position="55"/>
    </location>
</feature>
<evidence type="ECO:0000259" key="1">
    <source>
        <dbReference type="Pfam" id="PF12728"/>
    </source>
</evidence>
<dbReference type="AlphaFoldDB" id="X1C023"/>
<dbReference type="InterPro" id="IPR010093">
    <property type="entry name" value="SinI_DNA-bd"/>
</dbReference>
<name>X1C023_9ZZZZ</name>
<protein>
    <recommendedName>
        <fullName evidence="1">Helix-turn-helix domain-containing protein</fullName>
    </recommendedName>
</protein>
<comment type="caution">
    <text evidence="2">The sequence shown here is derived from an EMBL/GenBank/DDBJ whole genome shotgun (WGS) entry which is preliminary data.</text>
</comment>
<dbReference type="Pfam" id="PF12728">
    <property type="entry name" value="HTH_17"/>
    <property type="match status" value="1"/>
</dbReference>
<dbReference type="GO" id="GO:0003677">
    <property type="term" value="F:DNA binding"/>
    <property type="evidence" value="ECO:0007669"/>
    <property type="project" value="InterPro"/>
</dbReference>
<dbReference type="InterPro" id="IPR009061">
    <property type="entry name" value="DNA-bd_dom_put_sf"/>
</dbReference>
<evidence type="ECO:0000313" key="2">
    <source>
        <dbReference type="EMBL" id="GAH01431.1"/>
    </source>
</evidence>
<gene>
    <name evidence="2" type="ORF">S01H4_51679</name>
</gene>
<sequence>MNEEFFTVKDVAIKLGVKPVTIYKWLREGKLKGSYFKIGGIYRFGKQLLEKYLEEMISND</sequence>
<reference evidence="2" key="1">
    <citation type="journal article" date="2014" name="Front. Microbiol.">
        <title>High frequency of phylogenetically diverse reductive dehalogenase-homologous genes in deep subseafloor sedimentary metagenomes.</title>
        <authorList>
            <person name="Kawai M."/>
            <person name="Futagami T."/>
            <person name="Toyoda A."/>
            <person name="Takaki Y."/>
            <person name="Nishi S."/>
            <person name="Hori S."/>
            <person name="Arai W."/>
            <person name="Tsubouchi T."/>
            <person name="Morono Y."/>
            <person name="Uchiyama I."/>
            <person name="Ito T."/>
            <person name="Fujiyama A."/>
            <person name="Inagaki F."/>
            <person name="Takami H."/>
        </authorList>
    </citation>
    <scope>NUCLEOTIDE SEQUENCE</scope>
    <source>
        <strain evidence="2">Expedition CK06-06</strain>
    </source>
</reference>
<dbReference type="EMBL" id="BART01029455">
    <property type="protein sequence ID" value="GAH01431.1"/>
    <property type="molecule type" value="Genomic_DNA"/>
</dbReference>
<dbReference type="InterPro" id="IPR041657">
    <property type="entry name" value="HTH_17"/>
</dbReference>
<dbReference type="NCBIfam" id="TIGR01764">
    <property type="entry name" value="excise"/>
    <property type="match status" value="1"/>
</dbReference>